<dbReference type="GO" id="GO:0005524">
    <property type="term" value="F:ATP binding"/>
    <property type="evidence" value="ECO:0007669"/>
    <property type="project" value="UniProtKB-KW"/>
</dbReference>
<gene>
    <name evidence="6" type="ORF">GFV13_02440</name>
</gene>
<dbReference type="RefSeq" id="WP_002815509.1">
    <property type="nucleotide sequence ID" value="NZ_BCMO01000015.1"/>
</dbReference>
<evidence type="ECO:0000256" key="4">
    <source>
        <dbReference type="ARBA" id="ARBA00022840"/>
    </source>
</evidence>
<keyword evidence="3" id="KW-0547">Nucleotide-binding</keyword>
<keyword evidence="2" id="KW-0813">Transport</keyword>
<dbReference type="PROSITE" id="PS50893">
    <property type="entry name" value="ABC_TRANSPORTER_2"/>
    <property type="match status" value="1"/>
</dbReference>
<dbReference type="GO" id="GO:0098796">
    <property type="term" value="C:membrane protein complex"/>
    <property type="evidence" value="ECO:0007669"/>
    <property type="project" value="UniProtKB-ARBA"/>
</dbReference>
<organism evidence="6 7">
    <name type="scientific">Leuconostoc mesenteroides</name>
    <dbReference type="NCBI Taxonomy" id="1245"/>
    <lineage>
        <taxon>Bacteria</taxon>
        <taxon>Bacillati</taxon>
        <taxon>Bacillota</taxon>
        <taxon>Bacilli</taxon>
        <taxon>Lactobacillales</taxon>
        <taxon>Lactobacillaceae</taxon>
        <taxon>Leuconostoc</taxon>
    </lineage>
</organism>
<dbReference type="SMART" id="SM00382">
    <property type="entry name" value="AAA"/>
    <property type="match status" value="1"/>
</dbReference>
<evidence type="ECO:0000313" key="6">
    <source>
        <dbReference type="EMBL" id="MQR26156.1"/>
    </source>
</evidence>
<evidence type="ECO:0000256" key="3">
    <source>
        <dbReference type="ARBA" id="ARBA00022741"/>
    </source>
</evidence>
<evidence type="ECO:0000256" key="1">
    <source>
        <dbReference type="ARBA" id="ARBA00005417"/>
    </source>
</evidence>
<protein>
    <submittedName>
        <fullName evidence="6">ATP-binding cassette domain-containing protein</fullName>
    </submittedName>
</protein>
<dbReference type="OrthoDB" id="9791546at2"/>
<accession>A0A222YDD3</accession>
<dbReference type="CDD" id="cd03255">
    <property type="entry name" value="ABC_MJ0796_LolCDE_FtsE"/>
    <property type="match status" value="1"/>
</dbReference>
<dbReference type="Proteomes" id="UP000469952">
    <property type="component" value="Unassembled WGS sequence"/>
</dbReference>
<name>A0A222YDD3_LEUME</name>
<reference evidence="6 7" key="1">
    <citation type="submission" date="2019-10" db="EMBL/GenBank/DDBJ databases">
        <title>WGS of Leuconostoc mesenteroides.</title>
        <authorList>
            <person name="Melo Bolivar J."/>
            <person name="Marino-Ramirez L."/>
            <person name="Villamil Diaz L.M."/>
        </authorList>
    </citation>
    <scope>NUCLEOTIDE SEQUENCE [LARGE SCALE GENOMIC DNA]</scope>
    <source>
        <strain evidence="6 7">M11</strain>
    </source>
</reference>
<evidence type="ECO:0000256" key="2">
    <source>
        <dbReference type="ARBA" id="ARBA00022448"/>
    </source>
</evidence>
<evidence type="ECO:0000256" key="5">
    <source>
        <dbReference type="ARBA" id="ARBA00022970"/>
    </source>
</evidence>
<proteinExistence type="inferred from homology"/>
<comment type="caution">
    <text evidence="6">The sequence shown here is derived from an EMBL/GenBank/DDBJ whole genome shotgun (WGS) entry which is preliminary data.</text>
</comment>
<dbReference type="SUPFAM" id="SSF52540">
    <property type="entry name" value="P-loop containing nucleoside triphosphate hydrolases"/>
    <property type="match status" value="1"/>
</dbReference>
<dbReference type="PANTHER" id="PTHR42798:SF2">
    <property type="entry name" value="ABC TRANSPORTER ATP-BINDING PROTEIN MG467-RELATED"/>
    <property type="match status" value="1"/>
</dbReference>
<keyword evidence="4 6" id="KW-0067">ATP-binding</keyword>
<dbReference type="GeneID" id="29576026"/>
<dbReference type="OMA" id="THDPVMM"/>
<dbReference type="GO" id="GO:0022857">
    <property type="term" value="F:transmembrane transporter activity"/>
    <property type="evidence" value="ECO:0007669"/>
    <property type="project" value="UniProtKB-ARBA"/>
</dbReference>
<keyword evidence="5" id="KW-0029">Amino-acid transport</keyword>
<dbReference type="AlphaFoldDB" id="A0A222YDD3"/>
<dbReference type="Gene3D" id="3.40.50.300">
    <property type="entry name" value="P-loop containing nucleotide triphosphate hydrolases"/>
    <property type="match status" value="1"/>
</dbReference>
<dbReference type="Pfam" id="PF00005">
    <property type="entry name" value="ABC_tran"/>
    <property type="match status" value="1"/>
</dbReference>
<dbReference type="EMBL" id="WIPA01000002">
    <property type="protein sequence ID" value="MQR26156.1"/>
    <property type="molecule type" value="Genomic_DNA"/>
</dbReference>
<dbReference type="PANTHER" id="PTHR42798">
    <property type="entry name" value="LIPOPROTEIN-RELEASING SYSTEM ATP-BINDING PROTEIN LOLD"/>
    <property type="match status" value="1"/>
</dbReference>
<dbReference type="STRING" id="1245.ARA02_09230"/>
<dbReference type="GO" id="GO:0006865">
    <property type="term" value="P:amino acid transport"/>
    <property type="evidence" value="ECO:0007669"/>
    <property type="project" value="UniProtKB-KW"/>
</dbReference>
<dbReference type="InterPro" id="IPR027417">
    <property type="entry name" value="P-loop_NTPase"/>
</dbReference>
<dbReference type="InterPro" id="IPR017871">
    <property type="entry name" value="ABC_transporter-like_CS"/>
</dbReference>
<dbReference type="FunFam" id="3.40.50.300:FF:000032">
    <property type="entry name" value="Export ABC transporter ATP-binding protein"/>
    <property type="match status" value="1"/>
</dbReference>
<dbReference type="InterPro" id="IPR003593">
    <property type="entry name" value="AAA+_ATPase"/>
</dbReference>
<dbReference type="GO" id="GO:0016887">
    <property type="term" value="F:ATP hydrolysis activity"/>
    <property type="evidence" value="ECO:0007669"/>
    <property type="project" value="InterPro"/>
</dbReference>
<comment type="similarity">
    <text evidence="1">Belongs to the ABC transporter superfamily.</text>
</comment>
<evidence type="ECO:0000313" key="7">
    <source>
        <dbReference type="Proteomes" id="UP000469952"/>
    </source>
</evidence>
<dbReference type="PROSITE" id="PS00211">
    <property type="entry name" value="ABC_TRANSPORTER_1"/>
    <property type="match status" value="1"/>
</dbReference>
<dbReference type="InterPro" id="IPR003439">
    <property type="entry name" value="ABC_transporter-like_ATP-bd"/>
</dbReference>
<dbReference type="InterPro" id="IPR017911">
    <property type="entry name" value="MacB-like_ATP-bd"/>
</dbReference>
<sequence>MINLVSVSKSYRQGNENYKALHEISLNIDAGEFVAIMGPSGSGKSTLINIIGFLDNNFDGQYNFNGTVVNDLNRRDHARLRNQSVGFIFQNFKLIRNQSVGENVGLPLLYAGLKRRDIIARVNDVLEQVGLPGSYDKLPKNLSGGQQQRVAIARAIVTRPNFLVADEPTGALDSATSREILALFEELNRNGTTIIMVTHDENVARQTNRLIRILDGRLQSDMEVQHAGS</sequence>